<name>N9CW45_ACIJO</name>
<protein>
    <submittedName>
        <fullName evidence="1">Uncharacterized protein</fullName>
    </submittedName>
</protein>
<dbReference type="GeneID" id="56339132"/>
<organism evidence="1 2">
    <name type="scientific">Acinetobacter johnsonii ANC 3681</name>
    <dbReference type="NCBI Taxonomy" id="1217662"/>
    <lineage>
        <taxon>Bacteria</taxon>
        <taxon>Pseudomonadati</taxon>
        <taxon>Pseudomonadota</taxon>
        <taxon>Gammaproteobacteria</taxon>
        <taxon>Moraxellales</taxon>
        <taxon>Moraxellaceae</taxon>
        <taxon>Acinetobacter</taxon>
    </lineage>
</organism>
<evidence type="ECO:0000313" key="2">
    <source>
        <dbReference type="Proteomes" id="UP000018444"/>
    </source>
</evidence>
<reference evidence="1 2" key="1">
    <citation type="submission" date="2013-02" db="EMBL/GenBank/DDBJ databases">
        <title>The Genome Sequence of Acinetobacter johnsonii ANC 3681.</title>
        <authorList>
            <consortium name="The Broad Institute Genome Sequencing Platform"/>
            <consortium name="The Broad Institute Genome Sequencing Center for Infectious Disease"/>
            <person name="Cerqueira G."/>
            <person name="Feldgarden M."/>
            <person name="Courvalin P."/>
            <person name="Perichon B."/>
            <person name="Grillot-Courvalin C."/>
            <person name="Clermont D."/>
            <person name="Rocha E."/>
            <person name="Yoon E.-J."/>
            <person name="Nemec A."/>
            <person name="Walker B."/>
            <person name="Young S.K."/>
            <person name="Zeng Q."/>
            <person name="Gargeya S."/>
            <person name="Fitzgerald M."/>
            <person name="Haas B."/>
            <person name="Abouelleil A."/>
            <person name="Alvarado L."/>
            <person name="Arachchi H.M."/>
            <person name="Berlin A.M."/>
            <person name="Chapman S.B."/>
            <person name="Dewar J."/>
            <person name="Goldberg J."/>
            <person name="Griggs A."/>
            <person name="Gujja S."/>
            <person name="Hansen M."/>
            <person name="Howarth C."/>
            <person name="Imamovic A."/>
            <person name="Larimer J."/>
            <person name="McCowan C."/>
            <person name="Murphy C."/>
            <person name="Neiman D."/>
            <person name="Pearson M."/>
            <person name="Priest M."/>
            <person name="Roberts A."/>
            <person name="Saif S."/>
            <person name="Shea T."/>
            <person name="Sisk P."/>
            <person name="Sykes S."/>
            <person name="Wortman J."/>
            <person name="Nusbaum C."/>
            <person name="Birren B."/>
        </authorList>
    </citation>
    <scope>NUCLEOTIDE SEQUENCE [LARGE SCALE GENOMIC DNA]</scope>
    <source>
        <strain evidence="1 2">ANC 3681</strain>
    </source>
</reference>
<dbReference type="PATRIC" id="fig|1217662.4.peg.1900"/>
<dbReference type="AlphaFoldDB" id="N9CW45"/>
<evidence type="ECO:0000313" key="1">
    <source>
        <dbReference type="EMBL" id="ENV72488.1"/>
    </source>
</evidence>
<dbReference type="RefSeq" id="WP_004981723.1">
    <property type="nucleotide sequence ID" value="NZ_KB849705.1"/>
</dbReference>
<dbReference type="HOGENOM" id="CLU_065802_0_0_6"/>
<proteinExistence type="predicted"/>
<dbReference type="EMBL" id="APPZ01000007">
    <property type="protein sequence ID" value="ENV72488.1"/>
    <property type="molecule type" value="Genomic_DNA"/>
</dbReference>
<sequence length="348" mass="39681">MKKLSEKWYTNQAISIRREIACKLRKKKKTSAFNQGKSIVFPHALSFQDAKCRKTLLNAINKIRYPQEVKSDEPLYLDFNKVGLLIAPATIYFSHVLEQFPTQKILSRASNTSNIVRAMFTKLGIHERLGLQSCYSNHDMVDWFTFSGTDLTFGSDYDEIEEVLAEKLDEETFLIVNDAISEAVSNVLNHAYETHQRSLGWKVSLRVTEEYLSLAITDLGKSIPVTVPDRIDDHILNRLSNIFNTTNLLGMDDAQLIDIASEFRRSNTEERHRGKGFGDMLEVCKNVKNSTLIVYSRKGIWMSNGQDYKKMVNYKDEIDGTIIFWKLPLNSPLAIQSIGSNEVGDGHE</sequence>
<dbReference type="Proteomes" id="UP000018444">
    <property type="component" value="Unassembled WGS sequence"/>
</dbReference>
<gene>
    <name evidence="1" type="ORF">F946_01963</name>
</gene>
<accession>N9CW45</accession>
<comment type="caution">
    <text evidence="1">The sequence shown here is derived from an EMBL/GenBank/DDBJ whole genome shotgun (WGS) entry which is preliminary data.</text>
</comment>